<comment type="caution">
    <text evidence="1">The sequence shown here is derived from an EMBL/GenBank/DDBJ whole genome shotgun (WGS) entry which is preliminary data.</text>
</comment>
<feature type="non-terminal residue" evidence="1">
    <location>
        <position position="618"/>
    </location>
</feature>
<gene>
    <name evidence="1" type="ORF">ACOLOM_LOCUS8629</name>
</gene>
<keyword evidence="2" id="KW-1185">Reference proteome</keyword>
<accession>A0ACA9NQB4</accession>
<evidence type="ECO:0000313" key="1">
    <source>
        <dbReference type="EMBL" id="CAG8662048.1"/>
    </source>
</evidence>
<name>A0ACA9NQB4_9GLOM</name>
<dbReference type="EMBL" id="CAJVPT010022816">
    <property type="protein sequence ID" value="CAG8662048.1"/>
    <property type="molecule type" value="Genomic_DNA"/>
</dbReference>
<evidence type="ECO:0000313" key="2">
    <source>
        <dbReference type="Proteomes" id="UP000789525"/>
    </source>
</evidence>
<organism evidence="1 2">
    <name type="scientific">Acaulospora colombiana</name>
    <dbReference type="NCBI Taxonomy" id="27376"/>
    <lineage>
        <taxon>Eukaryota</taxon>
        <taxon>Fungi</taxon>
        <taxon>Fungi incertae sedis</taxon>
        <taxon>Mucoromycota</taxon>
        <taxon>Glomeromycotina</taxon>
        <taxon>Glomeromycetes</taxon>
        <taxon>Diversisporales</taxon>
        <taxon>Acaulosporaceae</taxon>
        <taxon>Acaulospora</taxon>
    </lineage>
</organism>
<protein>
    <submittedName>
        <fullName evidence="1">9699_t:CDS:1</fullName>
    </submittedName>
</protein>
<proteinExistence type="predicted"/>
<reference evidence="1" key="1">
    <citation type="submission" date="2021-06" db="EMBL/GenBank/DDBJ databases">
        <authorList>
            <person name="Kallberg Y."/>
            <person name="Tangrot J."/>
            <person name="Rosling A."/>
        </authorList>
    </citation>
    <scope>NUCLEOTIDE SEQUENCE</scope>
    <source>
        <strain evidence="1">CL356</strain>
    </source>
</reference>
<sequence length="618" mass="67619">MPRSSSATPSDSSHDSESPRRRAASVTEDAMELDHLSTVSDDCEHIVAFKASSRMLANYDKGLNWSASSALAKALDMLSGTVFCGSCDDFHMFERSQIDDETPNTAMGPSGESISTTSNVYTEVFRSRAKETGRPALETFHGRESGNSKNFKYFLRSKKRVFEPGLCEQQNCMCCELDQLFTETFSEPSSSGSIPEAPAGTGPPLGPLSLLRTTWENSNDIAGYAQHDAHEYFIAVLNQLHHGCPGSTHEASCNCSIHQIFAGQLQSDVKCGKCGHVNPTVDPMLDISLELKGIQEGKGITLASCQEKLQPKAYVCGQCHSSSSVSKLGCFFLSTHYAQEATKQLSIKKLPPVLCIQLKIDIPVKFPVVINMTPYTTAAIGMRDKDTGPRDLNALPTYDYELFGVINHEGQLNTGHYTNFARHQSELISLTVRSNETYRKGHACYSQRSSKLLVPPAITIDTNIVSAVPAESSSDRIYLGTNLGNLLVYSLDKTEGNDLIKHSIQSSSDLLLDGTFHATLEEVKKSLVRRSVEQLGFIKDTYSLISLAAPPKVIETRGALCFSLDTTVIYTNEDGTTTNTKDPSAKQIPAVVTLLAIGCRRRIVIFSWKDGEPQMPPK</sequence>
<dbReference type="Proteomes" id="UP000789525">
    <property type="component" value="Unassembled WGS sequence"/>
</dbReference>